<proteinExistence type="predicted"/>
<dbReference type="PANTHER" id="PTHR46068:SF1">
    <property type="entry name" value="TRANSPOSASE IS30-LIKE HTH DOMAIN-CONTAINING PROTEIN"/>
    <property type="match status" value="1"/>
</dbReference>
<sequence>MPVQRIVKRYHELSTVENSPKSGRRRSVNTSKNYDKRSMRKLTSDLTISPTSMRRIVKHELRFHPHVDGENEGQPLRKKNNKKLLSIVQQGHAPNVLFTDEEIFTVNSTCNSQNSGQLLQRGHQRSEKASKLFPIICHALGRNNHITYSSVSICREKCNGFLGFQTFQITVLDISTGLVTTKTTVDSFQTFRGRDIWPSNPSDLNPMNFAIWSILENKLNRTPYNNLDTLKVDIVKS</sequence>
<reference evidence="3" key="1">
    <citation type="submission" date="2016-11" db="UniProtKB">
        <authorList>
            <consortium name="WormBaseParasite"/>
        </authorList>
    </citation>
    <scope>IDENTIFICATION</scope>
</reference>
<dbReference type="GO" id="GO:0003676">
    <property type="term" value="F:nucleic acid binding"/>
    <property type="evidence" value="ECO:0007669"/>
    <property type="project" value="InterPro"/>
</dbReference>
<evidence type="ECO:0000256" key="1">
    <source>
        <dbReference type="SAM" id="MobiDB-lite"/>
    </source>
</evidence>
<accession>A0A1I7W980</accession>
<dbReference type="WBParaSite" id="Hba_01213">
    <property type="protein sequence ID" value="Hba_01213"/>
    <property type="gene ID" value="Hba_01213"/>
</dbReference>
<organism evidence="2 3">
    <name type="scientific">Heterorhabditis bacteriophora</name>
    <name type="common">Entomopathogenic nematode worm</name>
    <dbReference type="NCBI Taxonomy" id="37862"/>
    <lineage>
        <taxon>Eukaryota</taxon>
        <taxon>Metazoa</taxon>
        <taxon>Ecdysozoa</taxon>
        <taxon>Nematoda</taxon>
        <taxon>Chromadorea</taxon>
        <taxon>Rhabditida</taxon>
        <taxon>Rhabditina</taxon>
        <taxon>Rhabditomorpha</taxon>
        <taxon>Strongyloidea</taxon>
        <taxon>Heterorhabditidae</taxon>
        <taxon>Heterorhabditis</taxon>
    </lineage>
</organism>
<evidence type="ECO:0000313" key="2">
    <source>
        <dbReference type="Proteomes" id="UP000095283"/>
    </source>
</evidence>
<keyword evidence="2" id="KW-1185">Reference proteome</keyword>
<dbReference type="Gene3D" id="3.30.420.10">
    <property type="entry name" value="Ribonuclease H-like superfamily/Ribonuclease H"/>
    <property type="match status" value="1"/>
</dbReference>
<name>A0A1I7W980_HETBA</name>
<dbReference type="InterPro" id="IPR036397">
    <property type="entry name" value="RNaseH_sf"/>
</dbReference>
<evidence type="ECO:0000313" key="3">
    <source>
        <dbReference type="WBParaSite" id="Hba_01213"/>
    </source>
</evidence>
<feature type="region of interest" description="Disordered" evidence="1">
    <location>
        <begin position="14"/>
        <end position="44"/>
    </location>
</feature>
<dbReference type="AlphaFoldDB" id="A0A1I7W980"/>
<protein>
    <submittedName>
        <fullName evidence="3">HTH_Tnp_Tc3_2 domain-containing protein</fullName>
    </submittedName>
</protein>
<dbReference type="Proteomes" id="UP000095283">
    <property type="component" value="Unplaced"/>
</dbReference>
<dbReference type="PANTHER" id="PTHR46068">
    <property type="entry name" value="PROTEIN CBG27172"/>
    <property type="match status" value="1"/>
</dbReference>